<dbReference type="Proteomes" id="UP000035481">
    <property type="component" value="Unassembled WGS sequence"/>
</dbReference>
<dbReference type="AlphaFoldDB" id="A0A0G9H3I5"/>
<dbReference type="GO" id="GO:0009279">
    <property type="term" value="C:cell outer membrane"/>
    <property type="evidence" value="ECO:0007669"/>
    <property type="project" value="UniProtKB-SubCell"/>
</dbReference>
<dbReference type="InterPro" id="IPR005565">
    <property type="entry name" value="Hemolysn_activator_HlyB_C"/>
</dbReference>
<dbReference type="STRING" id="1440762.Y882_07545"/>
<dbReference type="Gene3D" id="3.10.20.310">
    <property type="entry name" value="membrane protein fhac"/>
    <property type="match status" value="1"/>
</dbReference>
<protein>
    <submittedName>
        <fullName evidence="12">Membrane protein</fullName>
    </submittedName>
</protein>
<dbReference type="GO" id="GO:0098046">
    <property type="term" value="C:type V protein secretion system complex"/>
    <property type="evidence" value="ECO:0007669"/>
    <property type="project" value="TreeGrafter"/>
</dbReference>
<dbReference type="PANTHER" id="PTHR34597:SF3">
    <property type="entry name" value="OUTER MEMBRANE TRANSPORTER CDIB"/>
    <property type="match status" value="1"/>
</dbReference>
<evidence type="ECO:0000259" key="11">
    <source>
        <dbReference type="PROSITE" id="PS51779"/>
    </source>
</evidence>
<evidence type="ECO:0000256" key="10">
    <source>
        <dbReference type="SAM" id="MobiDB-lite"/>
    </source>
</evidence>
<organism evidence="12 13">
    <name type="scientific">Dyella japonica DSM 16301</name>
    <dbReference type="NCBI Taxonomy" id="1440762"/>
    <lineage>
        <taxon>Bacteria</taxon>
        <taxon>Pseudomonadati</taxon>
        <taxon>Pseudomonadota</taxon>
        <taxon>Gammaproteobacteria</taxon>
        <taxon>Lysobacterales</taxon>
        <taxon>Rhodanobacteraceae</taxon>
        <taxon>Dyella</taxon>
    </lineage>
</organism>
<evidence type="ECO:0000256" key="5">
    <source>
        <dbReference type="ARBA" id="ARBA00022692"/>
    </source>
</evidence>
<keyword evidence="4" id="KW-1134">Transmembrane beta strand</keyword>
<dbReference type="EMBL" id="JPLA01000019">
    <property type="protein sequence ID" value="KLD64405.1"/>
    <property type="molecule type" value="Genomic_DNA"/>
</dbReference>
<feature type="domain" description="POTRA" evidence="11">
    <location>
        <begin position="84"/>
        <end position="163"/>
    </location>
</feature>
<dbReference type="GO" id="GO:0006811">
    <property type="term" value="P:monoatomic ion transport"/>
    <property type="evidence" value="ECO:0007669"/>
    <property type="project" value="UniProtKB-KW"/>
</dbReference>
<dbReference type="InterPro" id="IPR034746">
    <property type="entry name" value="POTRA"/>
</dbReference>
<evidence type="ECO:0000313" key="12">
    <source>
        <dbReference type="EMBL" id="KLD64405.1"/>
    </source>
</evidence>
<reference evidence="12 13" key="1">
    <citation type="journal article" date="2015" name="Antonie Van Leeuwenhoek">
        <title>A phylogenomic and molecular marker based taxonomic framework for the order Xanthomonadales: proposal to transfer the families Algiphilaceae and Solimonadaceae to the order Nevskiales ord. nov. and to create a new family within the order Xanthomonadales, the family Rhodanobacteraceae fam. nov., containing the genus Rhodanobacter and its closest relatives.</title>
        <authorList>
            <person name="Naushad S."/>
            <person name="Adeolu M."/>
            <person name="Wong S."/>
            <person name="Sohail M."/>
            <person name="Schellhorn H.E."/>
            <person name="Gupta R.S."/>
        </authorList>
    </citation>
    <scope>NUCLEOTIDE SEQUENCE [LARGE SCALE GENOMIC DNA]</scope>
    <source>
        <strain evidence="12 13">DSM 16301</strain>
    </source>
</reference>
<dbReference type="InterPro" id="IPR035251">
    <property type="entry name" value="ShlB_POTRA"/>
</dbReference>
<proteinExistence type="inferred from homology"/>
<dbReference type="Pfam" id="PF08479">
    <property type="entry name" value="POTRA_2"/>
    <property type="match status" value="1"/>
</dbReference>
<keyword evidence="8" id="KW-0472">Membrane</keyword>
<sequence length="576" mass="63011">MDHGVPRWWRLRWLIPGTLLALGTTVYLTPAFAQAVDPAAQELLRQQERERALREQQETTPDVRLPREAQASADRIPANEAPCFPIQAIRLDGDDAARFQWALKAADIKGDPATGRCLGSAGINVVMKRLQNAIIARGYVTTRVLAKPQDLHAGVLTLTVIPGRIHAIRFAPGVDARATSWRDALPARPGDLLNLRDIEQALENFKRVPTIEADIKIAPAEGADAQPGDSDLLIVWKQSAPARIAVSLDDSGSQATGKFQGGATLSLDNLLTGNDLFYANLGQSVFDGNDKGTRSYTLHYDVPYGYWLLGATASGYTYHQTVAGYAQNYVYSGTSHNADLKLSRLLYRNATIKFGGYVRAWERDSNNFIDDAEVLVQRRRQGGWEAGFTYKQFIGAATLDADAAYHRGTGAFNALHAPEEAFDEGTARPKIITADATLTLPFQLGDQRFRYIGSWRAQWSQTSLVPQDRLAIGGRYTVRGYDGELQLTGDHGWLVRNDLGWTVFGGQELYLGLDVGHVGGPPTQWELGQTLAGGVLGIRGGWRGLAWDVFAGAPISKPRGFPTDSPTAGFSLSWSY</sequence>
<name>A0A0G9H3I5_9GAMM</name>
<dbReference type="Pfam" id="PF17287">
    <property type="entry name" value="POTRA_3"/>
    <property type="match status" value="1"/>
</dbReference>
<dbReference type="PANTHER" id="PTHR34597">
    <property type="entry name" value="SLR1661 PROTEIN"/>
    <property type="match status" value="1"/>
</dbReference>
<feature type="region of interest" description="Disordered" evidence="10">
    <location>
        <begin position="50"/>
        <end position="72"/>
    </location>
</feature>
<evidence type="ECO:0000256" key="2">
    <source>
        <dbReference type="ARBA" id="ARBA00009055"/>
    </source>
</evidence>
<keyword evidence="9" id="KW-0998">Cell outer membrane</keyword>
<evidence type="ECO:0000256" key="4">
    <source>
        <dbReference type="ARBA" id="ARBA00022452"/>
    </source>
</evidence>
<evidence type="ECO:0000313" key="13">
    <source>
        <dbReference type="Proteomes" id="UP000035481"/>
    </source>
</evidence>
<dbReference type="InterPro" id="IPR013686">
    <property type="entry name" value="Polypept-transport_assoc_ShlB"/>
</dbReference>
<evidence type="ECO:0000256" key="6">
    <source>
        <dbReference type="ARBA" id="ARBA00022927"/>
    </source>
</evidence>
<evidence type="ECO:0000256" key="3">
    <source>
        <dbReference type="ARBA" id="ARBA00022448"/>
    </source>
</evidence>
<gene>
    <name evidence="12" type="ORF">Y882_07545</name>
</gene>
<evidence type="ECO:0000256" key="8">
    <source>
        <dbReference type="ARBA" id="ARBA00023136"/>
    </source>
</evidence>
<dbReference type="PROSITE" id="PS51779">
    <property type="entry name" value="POTRA"/>
    <property type="match status" value="1"/>
</dbReference>
<dbReference type="PATRIC" id="fig|1440762.4.peg.899"/>
<dbReference type="GO" id="GO:0046819">
    <property type="term" value="P:protein secretion by the type V secretion system"/>
    <property type="evidence" value="ECO:0007669"/>
    <property type="project" value="TreeGrafter"/>
</dbReference>
<dbReference type="InterPro" id="IPR051544">
    <property type="entry name" value="TPS_OM_transporter"/>
</dbReference>
<keyword evidence="3" id="KW-0813">Transport</keyword>
<accession>A0A0G9H3I5</accession>
<evidence type="ECO:0000256" key="9">
    <source>
        <dbReference type="ARBA" id="ARBA00023237"/>
    </source>
</evidence>
<keyword evidence="7" id="KW-0406">Ion transport</keyword>
<evidence type="ECO:0000256" key="1">
    <source>
        <dbReference type="ARBA" id="ARBA00004442"/>
    </source>
</evidence>
<dbReference type="Pfam" id="PF03865">
    <property type="entry name" value="ShlB"/>
    <property type="match status" value="1"/>
</dbReference>
<dbReference type="PIRSF" id="PIRSF029745">
    <property type="entry name" value="FhaC"/>
    <property type="match status" value="1"/>
</dbReference>
<keyword evidence="6" id="KW-0653">Protein transport</keyword>
<evidence type="ECO:0000256" key="7">
    <source>
        <dbReference type="ARBA" id="ARBA00023065"/>
    </source>
</evidence>
<comment type="similarity">
    <text evidence="2">Belongs to the TPS (TC 1.B.20) family.</text>
</comment>
<dbReference type="GO" id="GO:0008320">
    <property type="term" value="F:protein transmembrane transporter activity"/>
    <property type="evidence" value="ECO:0007669"/>
    <property type="project" value="TreeGrafter"/>
</dbReference>
<dbReference type="InterPro" id="IPR027282">
    <property type="entry name" value="TPS"/>
</dbReference>
<comment type="caution">
    <text evidence="12">The sequence shown here is derived from an EMBL/GenBank/DDBJ whole genome shotgun (WGS) entry which is preliminary data.</text>
</comment>
<dbReference type="OrthoDB" id="290122at2"/>
<dbReference type="FunFam" id="2.40.160.50:FF:000009">
    <property type="entry name" value="Putative hemolysin activator protein"/>
    <property type="match status" value="1"/>
</dbReference>
<comment type="subcellular location">
    <subcellularLocation>
        <location evidence="1">Cell outer membrane</location>
    </subcellularLocation>
</comment>
<dbReference type="Gene3D" id="2.40.160.50">
    <property type="entry name" value="membrane protein fhac: a member of the omp85/tpsb transporter family"/>
    <property type="match status" value="1"/>
</dbReference>
<keyword evidence="5" id="KW-0812">Transmembrane</keyword>